<feature type="transmembrane region" description="Helical" evidence="7">
    <location>
        <begin position="242"/>
        <end position="262"/>
    </location>
</feature>
<dbReference type="Proteomes" id="UP001310890">
    <property type="component" value="Unassembled WGS sequence"/>
</dbReference>
<evidence type="ECO:0000256" key="6">
    <source>
        <dbReference type="SAM" id="MobiDB-lite"/>
    </source>
</evidence>
<feature type="transmembrane region" description="Helical" evidence="7">
    <location>
        <begin position="88"/>
        <end position="110"/>
    </location>
</feature>
<evidence type="ECO:0000256" key="7">
    <source>
        <dbReference type="SAM" id="Phobius"/>
    </source>
</evidence>
<feature type="transmembrane region" description="Helical" evidence="7">
    <location>
        <begin position="45"/>
        <end position="68"/>
    </location>
</feature>
<dbReference type="InterPro" id="IPR049326">
    <property type="entry name" value="Rhodopsin_dom_fungi"/>
</dbReference>
<evidence type="ECO:0000313" key="10">
    <source>
        <dbReference type="Proteomes" id="UP001310890"/>
    </source>
</evidence>
<dbReference type="Pfam" id="PF20684">
    <property type="entry name" value="Fung_rhodopsin"/>
    <property type="match status" value="1"/>
</dbReference>
<dbReference type="GO" id="GO:0016020">
    <property type="term" value="C:membrane"/>
    <property type="evidence" value="ECO:0007669"/>
    <property type="project" value="UniProtKB-SubCell"/>
</dbReference>
<evidence type="ECO:0000256" key="3">
    <source>
        <dbReference type="ARBA" id="ARBA00022989"/>
    </source>
</evidence>
<dbReference type="PANTHER" id="PTHR33048:SF47">
    <property type="entry name" value="INTEGRAL MEMBRANE PROTEIN-RELATED"/>
    <property type="match status" value="1"/>
</dbReference>
<feature type="region of interest" description="Disordered" evidence="6">
    <location>
        <begin position="349"/>
        <end position="378"/>
    </location>
</feature>
<dbReference type="PANTHER" id="PTHR33048">
    <property type="entry name" value="PTH11-LIKE INTEGRAL MEMBRANE PROTEIN (AFU_ORTHOLOGUE AFUA_5G11245)"/>
    <property type="match status" value="1"/>
</dbReference>
<accession>A0AAN7YLA8</accession>
<keyword evidence="3 7" id="KW-1133">Transmembrane helix</keyword>
<feature type="transmembrane region" description="Helical" evidence="7">
    <location>
        <begin position="202"/>
        <end position="222"/>
    </location>
</feature>
<dbReference type="EMBL" id="JAVRRL010000016">
    <property type="protein sequence ID" value="KAK5114635.1"/>
    <property type="molecule type" value="Genomic_DNA"/>
</dbReference>
<keyword evidence="2 7" id="KW-0812">Transmembrane</keyword>
<keyword evidence="4 7" id="KW-0472">Membrane</keyword>
<evidence type="ECO:0000313" key="9">
    <source>
        <dbReference type="EMBL" id="KAK5114635.1"/>
    </source>
</evidence>
<gene>
    <name evidence="9" type="ORF">LTR62_002208</name>
</gene>
<feature type="transmembrane region" description="Helical" evidence="7">
    <location>
        <begin position="12"/>
        <end position="33"/>
    </location>
</feature>
<feature type="compositionally biased region" description="Basic and acidic residues" evidence="6">
    <location>
        <begin position="350"/>
        <end position="372"/>
    </location>
</feature>
<protein>
    <recommendedName>
        <fullName evidence="8">Rhodopsin domain-containing protein</fullName>
    </recommendedName>
</protein>
<evidence type="ECO:0000259" key="8">
    <source>
        <dbReference type="Pfam" id="PF20684"/>
    </source>
</evidence>
<feature type="transmembrane region" description="Helical" evidence="7">
    <location>
        <begin position="122"/>
        <end position="145"/>
    </location>
</feature>
<proteinExistence type="inferred from homology"/>
<evidence type="ECO:0000256" key="2">
    <source>
        <dbReference type="ARBA" id="ARBA00022692"/>
    </source>
</evidence>
<feature type="domain" description="Rhodopsin" evidence="8">
    <location>
        <begin position="29"/>
        <end position="268"/>
    </location>
</feature>
<evidence type="ECO:0000256" key="4">
    <source>
        <dbReference type="ARBA" id="ARBA00023136"/>
    </source>
</evidence>
<name>A0AAN7YLA8_9PEZI</name>
<comment type="similarity">
    <text evidence="5">Belongs to the SAT4 family.</text>
</comment>
<dbReference type="InterPro" id="IPR052337">
    <property type="entry name" value="SAT4-like"/>
</dbReference>
<organism evidence="9 10">
    <name type="scientific">Meristemomyces frigidus</name>
    <dbReference type="NCBI Taxonomy" id="1508187"/>
    <lineage>
        <taxon>Eukaryota</taxon>
        <taxon>Fungi</taxon>
        <taxon>Dikarya</taxon>
        <taxon>Ascomycota</taxon>
        <taxon>Pezizomycotina</taxon>
        <taxon>Dothideomycetes</taxon>
        <taxon>Dothideomycetidae</taxon>
        <taxon>Mycosphaerellales</taxon>
        <taxon>Teratosphaeriaceae</taxon>
        <taxon>Meristemomyces</taxon>
    </lineage>
</organism>
<reference evidence="9" key="1">
    <citation type="submission" date="2023-08" db="EMBL/GenBank/DDBJ databases">
        <title>Black Yeasts Isolated from many extreme environments.</title>
        <authorList>
            <person name="Coleine C."/>
            <person name="Stajich J.E."/>
            <person name="Selbmann L."/>
        </authorList>
    </citation>
    <scope>NUCLEOTIDE SEQUENCE</scope>
    <source>
        <strain evidence="9">CCFEE 5401</strain>
    </source>
</reference>
<comment type="subcellular location">
    <subcellularLocation>
        <location evidence="1">Membrane</location>
        <topology evidence="1">Multi-pass membrane protein</topology>
    </subcellularLocation>
</comment>
<evidence type="ECO:0000256" key="5">
    <source>
        <dbReference type="ARBA" id="ARBA00038359"/>
    </source>
</evidence>
<evidence type="ECO:0000256" key="1">
    <source>
        <dbReference type="ARBA" id="ARBA00004141"/>
    </source>
</evidence>
<dbReference type="AlphaFoldDB" id="A0AAN7YLA8"/>
<sequence>MLLGGDASPVSVLVVTLVFTILATACGILRLITRLFVSRNAGYDDAFITAATIFSIGSASLTISEASFDDQRRNHGIDAAQQLRYAKSVYASIIIYNAALFCIKMSLLFQYIRIFPQHGFRIACFTLMAVVIVYSNWCVWSAIFFCKPIAAFWDFDIAGAKCFDKQAVWFANAAINIVTDIATVILPLPLVRQLNMQKRSKLALSGVFALGFFTCLVSVLRLESIYAAAHLQGGLNFHGAMAAVWSAVEINTGILCSCLPTLRTLLARLVPNLLGASSQRTSHGLSTSRRPQGSVKVGPLVSHCDYGRGLSGRDEPARSAFARRNSSIDLDVIPGSSRKEIRVVTVVEQDIDKQGSKDRDGSEEGSTRDLIHRSSSSA</sequence>
<feature type="transmembrane region" description="Helical" evidence="7">
    <location>
        <begin position="169"/>
        <end position="190"/>
    </location>
</feature>
<comment type="caution">
    <text evidence="9">The sequence shown here is derived from an EMBL/GenBank/DDBJ whole genome shotgun (WGS) entry which is preliminary data.</text>
</comment>